<accession>A0ABP1QLQ3</accession>
<organism evidence="12 13">
    <name type="scientific">Orchesella dallaii</name>
    <dbReference type="NCBI Taxonomy" id="48710"/>
    <lineage>
        <taxon>Eukaryota</taxon>
        <taxon>Metazoa</taxon>
        <taxon>Ecdysozoa</taxon>
        <taxon>Arthropoda</taxon>
        <taxon>Hexapoda</taxon>
        <taxon>Collembola</taxon>
        <taxon>Entomobryomorpha</taxon>
        <taxon>Entomobryoidea</taxon>
        <taxon>Orchesellidae</taxon>
        <taxon>Orchesellinae</taxon>
        <taxon>Orchesella</taxon>
    </lineage>
</organism>
<gene>
    <name evidence="12" type="ORF">ODALV1_LOCUS11614</name>
</gene>
<keyword evidence="4" id="KW-0677">Repeat</keyword>
<evidence type="ECO:0000256" key="5">
    <source>
        <dbReference type="ARBA" id="ARBA00022763"/>
    </source>
</evidence>
<keyword evidence="9" id="KW-0539">Nucleus</keyword>
<dbReference type="InterPro" id="IPR033312">
    <property type="entry name" value="DDB2"/>
</dbReference>
<evidence type="ECO:0000313" key="13">
    <source>
        <dbReference type="Proteomes" id="UP001642540"/>
    </source>
</evidence>
<comment type="caution">
    <text evidence="12">The sequence shown here is derived from an EMBL/GenBank/DDBJ whole genome shotgun (WGS) entry which is preliminary data.</text>
</comment>
<dbReference type="InterPro" id="IPR001680">
    <property type="entry name" value="WD40_rpt"/>
</dbReference>
<evidence type="ECO:0000256" key="8">
    <source>
        <dbReference type="ARBA" id="ARBA00023204"/>
    </source>
</evidence>
<keyword evidence="6" id="KW-0833">Ubl conjugation pathway</keyword>
<evidence type="ECO:0000256" key="1">
    <source>
        <dbReference type="ARBA" id="ARBA00004123"/>
    </source>
</evidence>
<evidence type="ECO:0000256" key="11">
    <source>
        <dbReference type="SAM" id="MobiDB-lite"/>
    </source>
</evidence>
<dbReference type="PANTHER" id="PTHR15169">
    <property type="entry name" value="DAMAGE-SPECIFIC DNA BINDING PROTEIN 2"/>
    <property type="match status" value="1"/>
</dbReference>
<keyword evidence="3" id="KW-0853">WD repeat</keyword>
<dbReference type="Proteomes" id="UP001642540">
    <property type="component" value="Unassembled WGS sequence"/>
</dbReference>
<dbReference type="InterPro" id="IPR015943">
    <property type="entry name" value="WD40/YVTN_repeat-like_dom_sf"/>
</dbReference>
<evidence type="ECO:0000256" key="7">
    <source>
        <dbReference type="ARBA" id="ARBA00023125"/>
    </source>
</evidence>
<evidence type="ECO:0000256" key="6">
    <source>
        <dbReference type="ARBA" id="ARBA00022786"/>
    </source>
</evidence>
<evidence type="ECO:0000256" key="2">
    <source>
        <dbReference type="ARBA" id="ARBA00005434"/>
    </source>
</evidence>
<feature type="compositionally biased region" description="Low complexity" evidence="11">
    <location>
        <begin position="36"/>
        <end position="45"/>
    </location>
</feature>
<proteinExistence type="inferred from homology"/>
<dbReference type="PANTHER" id="PTHR15169:SF0">
    <property type="entry name" value="DNA DAMAGE-BINDING PROTEIN 2"/>
    <property type="match status" value="1"/>
</dbReference>
<keyword evidence="13" id="KW-1185">Reference proteome</keyword>
<dbReference type="EMBL" id="CAXLJM020000035">
    <property type="protein sequence ID" value="CAL8103985.1"/>
    <property type="molecule type" value="Genomic_DNA"/>
</dbReference>
<reference evidence="12 13" key="1">
    <citation type="submission" date="2024-08" db="EMBL/GenBank/DDBJ databases">
        <authorList>
            <person name="Cucini C."/>
            <person name="Frati F."/>
        </authorList>
    </citation>
    <scope>NUCLEOTIDE SEQUENCE [LARGE SCALE GENOMIC DNA]</scope>
</reference>
<feature type="region of interest" description="Disordered" evidence="11">
    <location>
        <begin position="496"/>
        <end position="548"/>
    </location>
</feature>
<keyword evidence="8" id="KW-0234">DNA repair</keyword>
<sequence>MARAKKKEESAPAVRLPSSRNSKKKAEADSELASSSTVKAPVAKTAKAKTSKGISNVTVKEKPCMTEEELAEVLHSQIELEEKPRNILKCLDLLQYGPKRDRSFYVKTVKNNLVQGSIQNLRAVDYVGKFTRRITALAWHQRYPYILASASKFGDIMYICGTSNELASRRGDEPMLNFATKAEIQGAGAGASVTAMKFHESNPSLLYRSSIDCTVSSVNVEQGGRTQVFHNTGDYNRWFCSMDVNFPRNLVIAGDNKGLAYKFSMDGKLVDTVRLHKDKIHHCEFSTKDPNLLVTSSLGKPDGVKIWDIRYINTKSKGGQGGGPTPLHTLEHSVALNCARFSPVDGSRLLTSDQLDEIRIYQGPLWKDYVTIKHHHKQFQHITPVKADWHPINDYIVIGRYPKTDREQPKNRLPRAIEFFDSYTGKLVDAIYPPLDEICSLNLFNPTGEYLASGMNSKLVLWGPSFDKELSVDNSTLPKVAGKSTLSDSTRNVLRGRRAREYSPASGDDNEEEDTTAKKKKARIATASTTSTSSSKISSKSGASKKKK</sequence>
<dbReference type="SMART" id="SM00320">
    <property type="entry name" value="WD40"/>
    <property type="match status" value="3"/>
</dbReference>
<feature type="compositionally biased region" description="Low complexity" evidence="11">
    <location>
        <begin position="524"/>
        <end position="542"/>
    </location>
</feature>
<keyword evidence="7" id="KW-0238">DNA-binding</keyword>
<protein>
    <recommendedName>
        <fullName evidence="10">Damage-specific DNA-binding protein 2</fullName>
    </recommendedName>
</protein>
<dbReference type="Gene3D" id="2.130.10.10">
    <property type="entry name" value="YVTN repeat-like/Quinoprotein amine dehydrogenase"/>
    <property type="match status" value="1"/>
</dbReference>
<evidence type="ECO:0000256" key="3">
    <source>
        <dbReference type="ARBA" id="ARBA00022574"/>
    </source>
</evidence>
<evidence type="ECO:0000256" key="4">
    <source>
        <dbReference type="ARBA" id="ARBA00022737"/>
    </source>
</evidence>
<name>A0ABP1QLQ3_9HEXA</name>
<dbReference type="InterPro" id="IPR036322">
    <property type="entry name" value="WD40_repeat_dom_sf"/>
</dbReference>
<dbReference type="SUPFAM" id="SSF50978">
    <property type="entry name" value="WD40 repeat-like"/>
    <property type="match status" value="1"/>
</dbReference>
<comment type="subcellular location">
    <subcellularLocation>
        <location evidence="1">Nucleus</location>
    </subcellularLocation>
</comment>
<evidence type="ECO:0000313" key="12">
    <source>
        <dbReference type="EMBL" id="CAL8103985.1"/>
    </source>
</evidence>
<feature type="compositionally biased region" description="Basic and acidic residues" evidence="11">
    <location>
        <begin position="1"/>
        <end position="10"/>
    </location>
</feature>
<feature type="region of interest" description="Disordered" evidence="11">
    <location>
        <begin position="1"/>
        <end position="47"/>
    </location>
</feature>
<keyword evidence="5" id="KW-0227">DNA damage</keyword>
<comment type="similarity">
    <text evidence="2">Belongs to the WD repeat DDB2/WDR76 family.</text>
</comment>
<evidence type="ECO:0000256" key="10">
    <source>
        <dbReference type="ARBA" id="ARBA00031670"/>
    </source>
</evidence>
<evidence type="ECO:0000256" key="9">
    <source>
        <dbReference type="ARBA" id="ARBA00023242"/>
    </source>
</evidence>